<evidence type="ECO:0000313" key="2">
    <source>
        <dbReference type="Proteomes" id="UP001062846"/>
    </source>
</evidence>
<gene>
    <name evidence="1" type="ORF">RHMOL_Rhmol01G0297200</name>
</gene>
<keyword evidence="2" id="KW-1185">Reference proteome</keyword>
<reference evidence="1" key="1">
    <citation type="submission" date="2022-02" db="EMBL/GenBank/DDBJ databases">
        <title>Plant Genome Project.</title>
        <authorList>
            <person name="Zhang R.-G."/>
        </authorList>
    </citation>
    <scope>NUCLEOTIDE SEQUENCE</scope>
    <source>
        <strain evidence="1">AT1</strain>
    </source>
</reference>
<sequence length="91" mass="9731">MATCSPGDYLILPRNSHISAISAMVLSGALPKYIIPEYDFEWDIAGGVTPSQASVDKAIQELEKEGRKPAAVFVTSPTYHGVCSNLTVSFA</sequence>
<name>A0ACC0Q6L5_RHOML</name>
<dbReference type="EMBL" id="CM046388">
    <property type="protein sequence ID" value="KAI8573697.1"/>
    <property type="molecule type" value="Genomic_DNA"/>
</dbReference>
<proteinExistence type="predicted"/>
<organism evidence="1 2">
    <name type="scientific">Rhododendron molle</name>
    <name type="common">Chinese azalea</name>
    <name type="synonym">Azalea mollis</name>
    <dbReference type="NCBI Taxonomy" id="49168"/>
    <lineage>
        <taxon>Eukaryota</taxon>
        <taxon>Viridiplantae</taxon>
        <taxon>Streptophyta</taxon>
        <taxon>Embryophyta</taxon>
        <taxon>Tracheophyta</taxon>
        <taxon>Spermatophyta</taxon>
        <taxon>Magnoliopsida</taxon>
        <taxon>eudicotyledons</taxon>
        <taxon>Gunneridae</taxon>
        <taxon>Pentapetalae</taxon>
        <taxon>asterids</taxon>
        <taxon>Ericales</taxon>
        <taxon>Ericaceae</taxon>
        <taxon>Ericoideae</taxon>
        <taxon>Rhodoreae</taxon>
        <taxon>Rhododendron</taxon>
    </lineage>
</organism>
<dbReference type="Proteomes" id="UP001062846">
    <property type="component" value="Chromosome 1"/>
</dbReference>
<comment type="caution">
    <text evidence="1">The sequence shown here is derived from an EMBL/GenBank/DDBJ whole genome shotgun (WGS) entry which is preliminary data.</text>
</comment>
<accession>A0ACC0Q6L5</accession>
<protein>
    <submittedName>
        <fullName evidence="1">Uncharacterized protein</fullName>
    </submittedName>
</protein>
<evidence type="ECO:0000313" key="1">
    <source>
        <dbReference type="EMBL" id="KAI8573697.1"/>
    </source>
</evidence>